<dbReference type="GO" id="GO:0005886">
    <property type="term" value="C:plasma membrane"/>
    <property type="evidence" value="ECO:0007669"/>
    <property type="project" value="UniProtKB-SubCell"/>
</dbReference>
<feature type="signal peptide" evidence="14">
    <location>
        <begin position="1"/>
        <end position="24"/>
    </location>
</feature>
<feature type="disulfide bond" evidence="12">
    <location>
        <begin position="54"/>
        <end position="90"/>
    </location>
</feature>
<keyword evidence="3" id="KW-0217">Developmental protein</keyword>
<dbReference type="InterPro" id="IPR013098">
    <property type="entry name" value="Ig_I-set"/>
</dbReference>
<dbReference type="CDD" id="cd22635">
    <property type="entry name" value="Kunitz_papilin"/>
    <property type="match status" value="1"/>
</dbReference>
<dbReference type="InterPro" id="IPR010909">
    <property type="entry name" value="PLAC"/>
</dbReference>
<dbReference type="Gene3D" id="4.10.410.10">
    <property type="entry name" value="Pancreatic trypsin inhibitor Kunitz domain"/>
    <property type="match status" value="2"/>
</dbReference>
<dbReference type="GO" id="GO:0004867">
    <property type="term" value="F:serine-type endopeptidase inhibitor activity"/>
    <property type="evidence" value="ECO:0007669"/>
    <property type="project" value="InterPro"/>
</dbReference>
<evidence type="ECO:0000259" key="16">
    <source>
        <dbReference type="PROSITE" id="PS50835"/>
    </source>
</evidence>
<dbReference type="InterPro" id="IPR003598">
    <property type="entry name" value="Ig_sub2"/>
</dbReference>
<dbReference type="InterPro" id="IPR036857">
    <property type="entry name" value="Thyroglobulin_1_sf"/>
</dbReference>
<dbReference type="GO" id="GO:0005576">
    <property type="term" value="C:extracellular region"/>
    <property type="evidence" value="ECO:0007669"/>
    <property type="project" value="UniProtKB-SubCell"/>
</dbReference>
<evidence type="ECO:0000256" key="14">
    <source>
        <dbReference type="SAM" id="SignalP"/>
    </source>
</evidence>
<dbReference type="PRINTS" id="PR00759">
    <property type="entry name" value="BASICPTASE"/>
</dbReference>
<dbReference type="PANTHER" id="PTHR13723:SF281">
    <property type="entry name" value="PAPILIN"/>
    <property type="match status" value="1"/>
</dbReference>
<feature type="domain" description="Ig-like" evidence="16">
    <location>
        <begin position="1193"/>
        <end position="1279"/>
    </location>
</feature>
<comment type="subcellular location">
    <subcellularLocation>
        <location evidence="1">Cell membrane</location>
    </subcellularLocation>
    <subcellularLocation>
        <location evidence="2">Secreted</location>
    </subcellularLocation>
</comment>
<evidence type="ECO:0000256" key="5">
    <source>
        <dbReference type="ARBA" id="ARBA00022525"/>
    </source>
</evidence>
<evidence type="ECO:0000259" key="15">
    <source>
        <dbReference type="PROSITE" id="PS50279"/>
    </source>
</evidence>
<evidence type="ECO:0000256" key="12">
    <source>
        <dbReference type="PIRSR" id="PIRSR613273-3"/>
    </source>
</evidence>
<evidence type="ECO:0000256" key="10">
    <source>
        <dbReference type="ARBA" id="ARBA00023180"/>
    </source>
</evidence>
<dbReference type="SMART" id="SM00131">
    <property type="entry name" value="KU"/>
    <property type="match status" value="2"/>
</dbReference>
<dbReference type="FunFam" id="2.60.120.830:FF:000001">
    <property type="entry name" value="A disintegrin and metalloproteinase with thrombospondin motifs 1"/>
    <property type="match status" value="1"/>
</dbReference>
<dbReference type="InterPro" id="IPR000884">
    <property type="entry name" value="TSP1_rpt"/>
</dbReference>
<reference evidence="19" key="1">
    <citation type="submission" date="2020-04" db="EMBL/GenBank/DDBJ databases">
        <authorList>
            <person name="Neveu A P."/>
        </authorList>
    </citation>
    <scope>NUCLEOTIDE SEQUENCE</scope>
    <source>
        <tissue evidence="19">Whole embryo</tissue>
    </source>
</reference>
<keyword evidence="8" id="KW-0472">Membrane</keyword>
<dbReference type="EMBL" id="LR788785">
    <property type="protein sequence ID" value="CAB3264647.1"/>
    <property type="molecule type" value="mRNA"/>
</dbReference>
<evidence type="ECO:0000256" key="13">
    <source>
        <dbReference type="PROSITE-ProRule" id="PRU00500"/>
    </source>
</evidence>
<dbReference type="GO" id="GO:0006508">
    <property type="term" value="P:proteolysis"/>
    <property type="evidence" value="ECO:0007669"/>
    <property type="project" value="TreeGrafter"/>
</dbReference>
<dbReference type="GO" id="GO:0004222">
    <property type="term" value="F:metalloendopeptidase activity"/>
    <property type="evidence" value="ECO:0007669"/>
    <property type="project" value="TreeGrafter"/>
</dbReference>
<dbReference type="Pfam" id="PF05986">
    <property type="entry name" value="ADAMTS_spacer1"/>
    <property type="match status" value="1"/>
</dbReference>
<evidence type="ECO:0000256" key="11">
    <source>
        <dbReference type="ARBA" id="ARBA00023319"/>
    </source>
</evidence>
<dbReference type="Pfam" id="PF19030">
    <property type="entry name" value="TSP1_ADAMTS"/>
    <property type="match status" value="6"/>
</dbReference>
<dbReference type="FunFam" id="4.10.410.10:FF:000020">
    <property type="entry name" value="Collagen, type VI, alpha 3"/>
    <property type="match status" value="1"/>
</dbReference>
<dbReference type="InterPro" id="IPR003599">
    <property type="entry name" value="Ig_sub"/>
</dbReference>
<dbReference type="InterPro" id="IPR045371">
    <property type="entry name" value="ADAMTS_CR_3"/>
</dbReference>
<dbReference type="InterPro" id="IPR036383">
    <property type="entry name" value="TSP1_rpt_sf"/>
</dbReference>
<dbReference type="PANTHER" id="PTHR13723">
    <property type="entry name" value="ADAMTS A DISINTEGRIN AND METALLOPROTEASE WITH THROMBOSPONDIN MOTIFS PROTEASE"/>
    <property type="match status" value="1"/>
</dbReference>
<dbReference type="CDD" id="cd00109">
    <property type="entry name" value="Kunitz-type"/>
    <property type="match status" value="1"/>
</dbReference>
<dbReference type="InterPro" id="IPR013783">
    <property type="entry name" value="Ig-like_fold"/>
</dbReference>
<evidence type="ECO:0000256" key="4">
    <source>
        <dbReference type="ARBA" id="ARBA00022475"/>
    </source>
</evidence>
<dbReference type="Gene3D" id="2.60.120.830">
    <property type="match status" value="1"/>
</dbReference>
<dbReference type="InterPro" id="IPR007110">
    <property type="entry name" value="Ig-like_dom"/>
</dbReference>
<feature type="disulfide bond" evidence="12">
    <location>
        <begin position="58"/>
        <end position="95"/>
    </location>
</feature>
<keyword evidence="7" id="KW-0677">Repeat</keyword>
<dbReference type="FunFam" id="2.60.40.10:FF:000328">
    <property type="entry name" value="CLUMA_CG000981, isoform A"/>
    <property type="match status" value="1"/>
</dbReference>
<dbReference type="PROSITE" id="PS50835">
    <property type="entry name" value="IG_LIKE"/>
    <property type="match status" value="2"/>
</dbReference>
<evidence type="ECO:0000259" key="17">
    <source>
        <dbReference type="PROSITE" id="PS50900"/>
    </source>
</evidence>
<dbReference type="PROSITE" id="PS50900">
    <property type="entry name" value="PLAC"/>
    <property type="match status" value="1"/>
</dbReference>
<feature type="domain" description="BPTI/Kunitz inhibitor" evidence="15">
    <location>
        <begin position="770"/>
        <end position="821"/>
    </location>
</feature>
<feature type="disulfide bond" evidence="12">
    <location>
        <begin position="69"/>
        <end position="80"/>
    </location>
</feature>
<comment type="caution">
    <text evidence="13">Lacks conserved residue(s) required for the propagation of feature annotation.</text>
</comment>
<dbReference type="Pfam" id="PF00014">
    <property type="entry name" value="Kunitz_BPTI"/>
    <property type="match status" value="2"/>
</dbReference>
<dbReference type="Pfam" id="PF19236">
    <property type="entry name" value="ADAMTS_CR_3"/>
    <property type="match status" value="1"/>
</dbReference>
<dbReference type="PROSITE" id="PS00280">
    <property type="entry name" value="BPTI_KUNITZ_1"/>
    <property type="match status" value="2"/>
</dbReference>
<accession>A0A6F9DMI3</accession>
<feature type="domain" description="PLAC" evidence="17">
    <location>
        <begin position="1305"/>
        <end position="1342"/>
    </location>
</feature>
<dbReference type="PROSITE" id="PS51257">
    <property type="entry name" value="PROKAR_LIPOPROTEIN"/>
    <property type="match status" value="1"/>
</dbReference>
<feature type="chain" id="PRO_5026070231" evidence="14">
    <location>
        <begin position="25"/>
        <end position="1349"/>
    </location>
</feature>
<dbReference type="SMART" id="SM00409">
    <property type="entry name" value="IG"/>
    <property type="match status" value="2"/>
</dbReference>
<dbReference type="InterPro" id="IPR036179">
    <property type="entry name" value="Ig-like_dom_sf"/>
</dbReference>
<dbReference type="GO" id="GO:0031012">
    <property type="term" value="C:extracellular matrix"/>
    <property type="evidence" value="ECO:0007669"/>
    <property type="project" value="TreeGrafter"/>
</dbReference>
<proteinExistence type="evidence at transcript level"/>
<feature type="domain" description="Thyroglobulin type-1" evidence="18">
    <location>
        <begin position="999"/>
        <end position="1075"/>
    </location>
</feature>
<dbReference type="FunFam" id="2.20.100.10:FF:000005">
    <property type="entry name" value="ADAM metallopeptidase with thrombospondin type 1 motif 9"/>
    <property type="match status" value="3"/>
</dbReference>
<feature type="domain" description="BPTI/Kunitz inhibitor" evidence="15">
    <location>
        <begin position="919"/>
        <end position="969"/>
    </location>
</feature>
<dbReference type="SMART" id="SM00408">
    <property type="entry name" value="IGc2"/>
    <property type="match status" value="2"/>
</dbReference>
<evidence type="ECO:0000313" key="19">
    <source>
        <dbReference type="EMBL" id="CAB3264647.1"/>
    </source>
</evidence>
<evidence type="ECO:0000256" key="9">
    <source>
        <dbReference type="ARBA" id="ARBA00023157"/>
    </source>
</evidence>
<dbReference type="GO" id="GO:0030198">
    <property type="term" value="P:extracellular matrix organization"/>
    <property type="evidence" value="ECO:0007669"/>
    <property type="project" value="InterPro"/>
</dbReference>
<name>A0A6F9DMI3_9ASCI</name>
<dbReference type="SUPFAM" id="SSF57362">
    <property type="entry name" value="BPTI-like"/>
    <property type="match status" value="2"/>
</dbReference>
<feature type="domain" description="Ig-like" evidence="16">
    <location>
        <begin position="1099"/>
        <end position="1189"/>
    </location>
</feature>
<organism evidence="19">
    <name type="scientific">Phallusia mammillata</name>
    <dbReference type="NCBI Taxonomy" id="59560"/>
    <lineage>
        <taxon>Eukaryota</taxon>
        <taxon>Metazoa</taxon>
        <taxon>Chordata</taxon>
        <taxon>Tunicata</taxon>
        <taxon>Ascidiacea</taxon>
        <taxon>Phlebobranchia</taxon>
        <taxon>Ascidiidae</taxon>
        <taxon>Phallusia</taxon>
    </lineage>
</organism>
<evidence type="ECO:0000259" key="18">
    <source>
        <dbReference type="PROSITE" id="PS51162"/>
    </source>
</evidence>
<evidence type="ECO:0000256" key="3">
    <source>
        <dbReference type="ARBA" id="ARBA00022473"/>
    </source>
</evidence>
<dbReference type="CDD" id="cd00191">
    <property type="entry name" value="TY"/>
    <property type="match status" value="1"/>
</dbReference>
<dbReference type="PROSITE" id="PS50092">
    <property type="entry name" value="TSP1"/>
    <property type="match status" value="7"/>
</dbReference>
<keyword evidence="4" id="KW-1003">Cell membrane</keyword>
<gene>
    <name evidence="19" type="primary">Papln-002</name>
</gene>
<dbReference type="PROSITE" id="PS51162">
    <property type="entry name" value="THYROGLOBULIN_1_2"/>
    <property type="match status" value="1"/>
</dbReference>
<dbReference type="InterPro" id="IPR036880">
    <property type="entry name" value="Kunitz_BPTI_sf"/>
</dbReference>
<dbReference type="SUPFAM" id="SSF48726">
    <property type="entry name" value="Immunoglobulin"/>
    <property type="match status" value="2"/>
</dbReference>
<dbReference type="InterPro" id="IPR010294">
    <property type="entry name" value="ADAMTS_spacer1"/>
</dbReference>
<dbReference type="Gene3D" id="2.60.40.10">
    <property type="entry name" value="Immunoglobulins"/>
    <property type="match status" value="2"/>
</dbReference>
<dbReference type="PRINTS" id="PR01857">
    <property type="entry name" value="ADAMTSFAMILY"/>
</dbReference>
<dbReference type="Gene3D" id="4.10.800.10">
    <property type="entry name" value="Thyroglobulin type-1"/>
    <property type="match status" value="1"/>
</dbReference>
<dbReference type="SUPFAM" id="SSF82895">
    <property type="entry name" value="TSP-1 type 1 repeat"/>
    <property type="match status" value="7"/>
</dbReference>
<dbReference type="InterPro" id="IPR050439">
    <property type="entry name" value="ADAMTS_ADAMTS-like"/>
</dbReference>
<dbReference type="SMART" id="SM00211">
    <property type="entry name" value="TY"/>
    <property type="match status" value="1"/>
</dbReference>
<dbReference type="SUPFAM" id="SSF57610">
    <property type="entry name" value="Thyroglobulin type-1 domain"/>
    <property type="match status" value="1"/>
</dbReference>
<dbReference type="Pfam" id="PF00090">
    <property type="entry name" value="TSP_1"/>
    <property type="match status" value="1"/>
</dbReference>
<evidence type="ECO:0000256" key="7">
    <source>
        <dbReference type="ARBA" id="ARBA00022737"/>
    </source>
</evidence>
<dbReference type="SMART" id="SM00209">
    <property type="entry name" value="TSP1"/>
    <property type="match status" value="7"/>
</dbReference>
<dbReference type="InterPro" id="IPR013273">
    <property type="entry name" value="ADAMTS/ADAMTS-like"/>
</dbReference>
<evidence type="ECO:0000256" key="1">
    <source>
        <dbReference type="ARBA" id="ARBA00004236"/>
    </source>
</evidence>
<evidence type="ECO:0000256" key="8">
    <source>
        <dbReference type="ARBA" id="ARBA00023136"/>
    </source>
</evidence>
<keyword evidence="11" id="KW-0393">Immunoglobulin domain</keyword>
<dbReference type="Gene3D" id="2.20.100.10">
    <property type="entry name" value="Thrombospondin type-1 (TSP1) repeat"/>
    <property type="match status" value="7"/>
</dbReference>
<dbReference type="InterPro" id="IPR020901">
    <property type="entry name" value="Prtase_inh_Kunz-CS"/>
</dbReference>
<evidence type="ECO:0000256" key="2">
    <source>
        <dbReference type="ARBA" id="ARBA00004613"/>
    </source>
</evidence>
<dbReference type="PROSITE" id="PS50279">
    <property type="entry name" value="BPTI_KUNITZ_2"/>
    <property type="match status" value="2"/>
</dbReference>
<keyword evidence="10" id="KW-0325">Glycoprotein</keyword>
<dbReference type="InterPro" id="IPR002223">
    <property type="entry name" value="Kunitz_BPTI"/>
</dbReference>
<dbReference type="InterPro" id="IPR000716">
    <property type="entry name" value="Thyroglobulin_1"/>
</dbReference>
<evidence type="ECO:0000256" key="6">
    <source>
        <dbReference type="ARBA" id="ARBA00022729"/>
    </source>
</evidence>
<sequence length="1349" mass="148773">MNITSRQKSLLTLGLLSMLAACSGLSVLTLQHDETRFQENFNEGWGLWGEWHPCSRTCGGGITYMARECQTTRIDGTADCIGPTKKYSSCNIQDCPDGGVDFRSEQCATYNNQSFGGRTHTWKPYTGSSVSNPCALYCQPNEDNFFIKQADKVVDGTRCRDGSLDVCVDGTCQEVGCDMMLGSGLEEDQCRDCGGDGSSCYHVTNIFAAPKLPIGYTDILVIPPGATNIEVREYVASRNYLAMRDSSKNYVLNGNWKIDRSRALNVAGTTFRYQRKLDRHRAPESITALGPTTETIYIDLVVQGKNKGIRYSFYLPKGTNDPNHGQYMWKADEWSECSRDCGGGTQMRRLRCYKGEEETSPFLCKSSQRPARRKTCNEEPCKARWKAGNWTTCSATCNGGIRYRQVYCTETPPLSNSAPRLVRMDRCNEEDPNPLPDNQESCNVLPCPGWEVGNWSECSTSCGPGQMTREVTCEPVQSCRSGSMPDRVMTCDLGPCTGLQWVVSEWSECTEDCGVGMQTRLIHCVDGDGAMYDDRLCADQNKPGHHRSCTVSRGCPETLHWMAAEWSQCSAACGVGMQTRKVVCALQRGNTFRVFPDNHCSEADELGKPPHMKNCTRPSCQATWFTGPWSECSSTCGGGVRTRHVMCLSESTFSPLEEKDCSKEEKPVHEEICSVNPCPLHAADDVILVDRAVVKNDANTGDDDCRTSRYGCCGDNITSARGPNGKGCTDARTNIGPTSPPCESAEYGCCFDGKTATGSRKQGCREHDLCFVDPEHGSYCDQWISRWFYNHTTSQCEHFWYGGCGGNRNRYATEEKCHASCKLGRLPDSSSEESNQAITAATTTAIATETATTITTTTQIPTTTTTLATTTPVIHSTVAFHPIPEVRRLNTNRKQAFLLSTRVSTVTRGSPNAVRPALCTQPHVIGPCYGRYRRWFFDILDSTCKKFDYGGCAGNDNNFRSREACETTCDGRPRVTGKSRESSYTSNFVSPDSSQTLEKSKCQRSRVLALFDGRRPPQCHPTTGEYLTRQCVSDETDVTSTCWCVNPSTGEEISGSRGMVNCDHAWKNQRSTSPCIASTYGCCPDGIISAKGPRNLGCPRTVRFRSGRVSVLVSRGSSARLPCPAIGHPKPTVKWFKDGKAVKTSRIKIISDNDLALILTSVETGDAGRYTCVASNGVGTSRRRAVRLTVTEPPIQFRTRPTDVNVTSGNYAKLRCRVKGKATIKWYKNGRPLARSIHHSVKPWGELRFSRSRASDSGRYTCIASASSGKVISASAQLSVHPAPFTTATTTSPPFRKVTSLVTSSSKQCSDYPRYANCRLVVKAKMCRHYTKFCCKTCKRRHHKHAALS</sequence>
<protein>
    <submittedName>
        <fullName evidence="19">Papilin-like</fullName>
    </submittedName>
</protein>
<keyword evidence="9 12" id="KW-1015">Disulfide bond</keyword>
<keyword evidence="5" id="KW-0964">Secreted</keyword>
<keyword evidence="6 14" id="KW-0732">Signal</keyword>
<dbReference type="Pfam" id="PF08686">
    <property type="entry name" value="PLAC"/>
    <property type="match status" value="1"/>
</dbReference>
<dbReference type="Pfam" id="PF07679">
    <property type="entry name" value="I-set"/>
    <property type="match status" value="2"/>
</dbReference>